<dbReference type="InterPro" id="IPR056935">
    <property type="entry name" value="Rv0428c-like_C"/>
</dbReference>
<keyword evidence="1" id="KW-0808">Transferase</keyword>
<evidence type="ECO:0000259" key="3">
    <source>
        <dbReference type="PROSITE" id="PS51186"/>
    </source>
</evidence>
<accession>A0ABW2LMG6</accession>
<evidence type="ECO:0000256" key="2">
    <source>
        <dbReference type="ARBA" id="ARBA00023315"/>
    </source>
</evidence>
<dbReference type="Gene3D" id="3.40.630.30">
    <property type="match status" value="1"/>
</dbReference>
<protein>
    <submittedName>
        <fullName evidence="4">GNAT family N-acetyltransferase</fullName>
    </submittedName>
</protein>
<dbReference type="InterPro" id="IPR000182">
    <property type="entry name" value="GNAT_dom"/>
</dbReference>
<dbReference type="RefSeq" id="WP_380670910.1">
    <property type="nucleotide sequence ID" value="NZ_JBHTCJ010000011.1"/>
</dbReference>
<keyword evidence="2" id="KW-0012">Acyltransferase</keyword>
<organism evidence="4 5">
    <name type="scientific">Saccharopolyspora griseoalba</name>
    <dbReference type="NCBI Taxonomy" id="1431848"/>
    <lineage>
        <taxon>Bacteria</taxon>
        <taxon>Bacillati</taxon>
        <taxon>Actinomycetota</taxon>
        <taxon>Actinomycetes</taxon>
        <taxon>Pseudonocardiales</taxon>
        <taxon>Pseudonocardiaceae</taxon>
        <taxon>Saccharopolyspora</taxon>
    </lineage>
</organism>
<dbReference type="Pfam" id="PF24553">
    <property type="entry name" value="Rv0428c_C"/>
    <property type="match status" value="1"/>
</dbReference>
<comment type="caution">
    <text evidence="4">The sequence shown here is derived from an EMBL/GenBank/DDBJ whole genome shotgun (WGS) entry which is preliminary data.</text>
</comment>
<name>A0ABW2LMG6_9PSEU</name>
<dbReference type="CDD" id="cd04301">
    <property type="entry name" value="NAT_SF"/>
    <property type="match status" value="1"/>
</dbReference>
<evidence type="ECO:0000313" key="4">
    <source>
        <dbReference type="EMBL" id="MFC7343726.1"/>
    </source>
</evidence>
<keyword evidence="5" id="KW-1185">Reference proteome</keyword>
<dbReference type="PROSITE" id="PS51186">
    <property type="entry name" value="GNAT"/>
    <property type="match status" value="1"/>
</dbReference>
<dbReference type="InterPro" id="IPR016181">
    <property type="entry name" value="Acyl_CoA_acyltransferase"/>
</dbReference>
<dbReference type="SUPFAM" id="SSF55729">
    <property type="entry name" value="Acyl-CoA N-acyltransferases (Nat)"/>
    <property type="match status" value="1"/>
</dbReference>
<evidence type="ECO:0000256" key="1">
    <source>
        <dbReference type="ARBA" id="ARBA00022679"/>
    </source>
</evidence>
<gene>
    <name evidence="4" type="ORF">ACFQRI_20160</name>
</gene>
<dbReference type="Proteomes" id="UP001596504">
    <property type="component" value="Unassembled WGS sequence"/>
</dbReference>
<dbReference type="PANTHER" id="PTHR43877">
    <property type="entry name" value="AMINOALKYLPHOSPHONATE N-ACETYLTRANSFERASE-RELATED-RELATED"/>
    <property type="match status" value="1"/>
</dbReference>
<evidence type="ECO:0000313" key="5">
    <source>
        <dbReference type="Proteomes" id="UP001596504"/>
    </source>
</evidence>
<dbReference type="InterPro" id="IPR050832">
    <property type="entry name" value="Bact_Acetyltransf"/>
</dbReference>
<sequence>MDLVFEIERASLATWPASEVERRDGWLLRHCERLPRRRSNSAVPLDPGAPIETAERFYAERGAAPRIQVSPLERCGDLDAALADRGYRIDAPVTCMRAERAALTDVEAPDFDVVVDDSPHPRWLAAVVACGGKPEPALERMPLPVGFAVAARGGNPVGVGMFAVSAGWCAVYGMRTSPDWRRRGVAAALIRAGARWAVDAQRIFLQVEDDNPVARSRYESLGFLPSHRYHYRIG</sequence>
<dbReference type="EMBL" id="JBHTCJ010000011">
    <property type="protein sequence ID" value="MFC7343726.1"/>
    <property type="molecule type" value="Genomic_DNA"/>
</dbReference>
<proteinExistence type="predicted"/>
<feature type="domain" description="N-acetyltransferase" evidence="3">
    <location>
        <begin position="91"/>
        <end position="234"/>
    </location>
</feature>
<reference evidence="5" key="1">
    <citation type="journal article" date="2019" name="Int. J. Syst. Evol. Microbiol.">
        <title>The Global Catalogue of Microorganisms (GCM) 10K type strain sequencing project: providing services to taxonomists for standard genome sequencing and annotation.</title>
        <authorList>
            <consortium name="The Broad Institute Genomics Platform"/>
            <consortium name="The Broad Institute Genome Sequencing Center for Infectious Disease"/>
            <person name="Wu L."/>
            <person name="Ma J."/>
        </authorList>
    </citation>
    <scope>NUCLEOTIDE SEQUENCE [LARGE SCALE GENOMIC DNA]</scope>
    <source>
        <strain evidence="5">WLHS5</strain>
    </source>
</reference>